<dbReference type="CDD" id="cd00609">
    <property type="entry name" value="AAT_like"/>
    <property type="match status" value="1"/>
</dbReference>
<dbReference type="PANTHER" id="PTHR43643:SF3">
    <property type="entry name" value="HISTIDINOL-PHOSPHATE AMINOTRANSFERASE"/>
    <property type="match status" value="1"/>
</dbReference>
<sequence length="320" mass="33795">MPGVREAAEATLGELNLTPDPFSTDLVRRIAEHHGVPAGQVLAGVGSGALLQQFLQVHAGQGAEVVHPWPSFEMYPLMIGNARATAVGVPLRDDAHDLDAMAAAITERTRVVLLCNPNNPTGTVLGTGEITRFLDRVPQDVHIVIDEAYVDFAETGSIADGLELARTDERVTVARTFSKSYGLLALRVGYLLAPESVLAALKPSALFFRVSAPAQAAATAALDATEVMRRQCAAVAAERDRLRDGLLACGFAVPPSGGNFLWLPLGAESSRFVELCAAHDIVVRVTAEAGVRLTVGTAEVNDLVLKVAAEFAAEQSGPTR</sequence>
<dbReference type="InterPro" id="IPR015424">
    <property type="entry name" value="PyrdxlP-dep_Trfase"/>
</dbReference>
<evidence type="ECO:0000256" key="5">
    <source>
        <dbReference type="RuleBase" id="RU003693"/>
    </source>
</evidence>
<dbReference type="PANTHER" id="PTHR43643">
    <property type="entry name" value="HISTIDINOL-PHOSPHATE AMINOTRANSFERASE 2"/>
    <property type="match status" value="1"/>
</dbReference>
<name>A0A840NH97_9PSEU</name>
<dbReference type="InterPro" id="IPR001917">
    <property type="entry name" value="Aminotrans_II_pyridoxalP_BS"/>
</dbReference>
<dbReference type="GO" id="GO:0004400">
    <property type="term" value="F:histidinol-phosphate transaminase activity"/>
    <property type="evidence" value="ECO:0007669"/>
    <property type="project" value="UniProtKB-EC"/>
</dbReference>
<feature type="domain" description="Aminotransferase class I/classII large" evidence="6">
    <location>
        <begin position="6"/>
        <end position="304"/>
    </location>
</feature>
<dbReference type="Gene3D" id="3.40.640.10">
    <property type="entry name" value="Type I PLP-dependent aspartate aminotransferase-like (Major domain)"/>
    <property type="match status" value="1"/>
</dbReference>
<evidence type="ECO:0000256" key="2">
    <source>
        <dbReference type="ARBA" id="ARBA00022576"/>
    </source>
</evidence>
<dbReference type="InterPro" id="IPR015421">
    <property type="entry name" value="PyrdxlP-dep_Trfase_major"/>
</dbReference>
<dbReference type="InterPro" id="IPR004839">
    <property type="entry name" value="Aminotransferase_I/II_large"/>
</dbReference>
<comment type="cofactor">
    <cofactor evidence="1 5">
        <name>pyridoxal 5'-phosphate</name>
        <dbReference type="ChEBI" id="CHEBI:597326"/>
    </cofactor>
</comment>
<comment type="caution">
    <text evidence="7">The sequence shown here is derived from an EMBL/GenBank/DDBJ whole genome shotgun (WGS) entry which is preliminary data.</text>
</comment>
<organism evidence="7 8">
    <name type="scientific">Saccharopolyspora gloriosae</name>
    <dbReference type="NCBI Taxonomy" id="455344"/>
    <lineage>
        <taxon>Bacteria</taxon>
        <taxon>Bacillati</taxon>
        <taxon>Actinomycetota</taxon>
        <taxon>Actinomycetes</taxon>
        <taxon>Pseudonocardiales</taxon>
        <taxon>Pseudonocardiaceae</taxon>
        <taxon>Saccharopolyspora</taxon>
    </lineage>
</organism>
<gene>
    <name evidence="7" type="ORF">BJ969_000725</name>
</gene>
<dbReference type="InterPro" id="IPR050106">
    <property type="entry name" value="HistidinolP_aminotransfase"/>
</dbReference>
<dbReference type="InterPro" id="IPR015422">
    <property type="entry name" value="PyrdxlP-dep_Trfase_small"/>
</dbReference>
<dbReference type="SUPFAM" id="SSF53383">
    <property type="entry name" value="PLP-dependent transferases"/>
    <property type="match status" value="1"/>
</dbReference>
<proteinExistence type="inferred from homology"/>
<keyword evidence="4 5" id="KW-0663">Pyridoxal phosphate</keyword>
<evidence type="ECO:0000313" key="7">
    <source>
        <dbReference type="EMBL" id="MBB5067637.1"/>
    </source>
</evidence>
<protein>
    <submittedName>
        <fullName evidence="7">Histidinol-phosphate aminotransferase</fullName>
        <ecNumber evidence="7">2.6.1.9</ecNumber>
    </submittedName>
</protein>
<keyword evidence="2 7" id="KW-0032">Aminotransferase</keyword>
<keyword evidence="3 7" id="KW-0808">Transferase</keyword>
<accession>A0A840NH97</accession>
<comment type="similarity">
    <text evidence="5">Belongs to the class-II pyridoxal-phosphate-dependent aminotransferase family.</text>
</comment>
<evidence type="ECO:0000259" key="6">
    <source>
        <dbReference type="Pfam" id="PF00155"/>
    </source>
</evidence>
<dbReference type="AlphaFoldDB" id="A0A840NH97"/>
<dbReference type="GO" id="GO:0030170">
    <property type="term" value="F:pyridoxal phosphate binding"/>
    <property type="evidence" value="ECO:0007669"/>
    <property type="project" value="InterPro"/>
</dbReference>
<dbReference type="Proteomes" id="UP000580474">
    <property type="component" value="Unassembled WGS sequence"/>
</dbReference>
<dbReference type="Gene3D" id="3.90.1150.10">
    <property type="entry name" value="Aspartate Aminotransferase, domain 1"/>
    <property type="match status" value="1"/>
</dbReference>
<evidence type="ECO:0000256" key="1">
    <source>
        <dbReference type="ARBA" id="ARBA00001933"/>
    </source>
</evidence>
<dbReference type="EC" id="2.6.1.9" evidence="7"/>
<dbReference type="Pfam" id="PF00155">
    <property type="entry name" value="Aminotran_1_2"/>
    <property type="match status" value="1"/>
</dbReference>
<dbReference type="PROSITE" id="PS00599">
    <property type="entry name" value="AA_TRANSFER_CLASS_2"/>
    <property type="match status" value="1"/>
</dbReference>
<dbReference type="EMBL" id="JACHIV010000001">
    <property type="protein sequence ID" value="MBB5067637.1"/>
    <property type="molecule type" value="Genomic_DNA"/>
</dbReference>
<reference evidence="7 8" key="1">
    <citation type="submission" date="2020-08" db="EMBL/GenBank/DDBJ databases">
        <title>Sequencing the genomes of 1000 actinobacteria strains.</title>
        <authorList>
            <person name="Klenk H.-P."/>
        </authorList>
    </citation>
    <scope>NUCLEOTIDE SEQUENCE [LARGE SCALE GENOMIC DNA]</scope>
    <source>
        <strain evidence="7 8">DSM 45582</strain>
    </source>
</reference>
<evidence type="ECO:0000256" key="3">
    <source>
        <dbReference type="ARBA" id="ARBA00022679"/>
    </source>
</evidence>
<keyword evidence="8" id="KW-1185">Reference proteome</keyword>
<evidence type="ECO:0000313" key="8">
    <source>
        <dbReference type="Proteomes" id="UP000580474"/>
    </source>
</evidence>
<evidence type="ECO:0000256" key="4">
    <source>
        <dbReference type="ARBA" id="ARBA00022898"/>
    </source>
</evidence>